<dbReference type="Pfam" id="PF00023">
    <property type="entry name" value="Ank"/>
    <property type="match status" value="1"/>
</dbReference>
<proteinExistence type="predicted"/>
<feature type="domain" description="Mind bomb SH3 repeat" evidence="12">
    <location>
        <begin position="140"/>
        <end position="200"/>
    </location>
</feature>
<dbReference type="Gene3D" id="1.25.40.20">
    <property type="entry name" value="Ankyrin repeat-containing domain"/>
    <property type="match status" value="3"/>
</dbReference>
<accession>A0A2T7PQ10</accession>
<feature type="repeat" description="ANK" evidence="11">
    <location>
        <begin position="361"/>
        <end position="393"/>
    </location>
</feature>
<dbReference type="SMART" id="SM00248">
    <property type="entry name" value="ANK"/>
    <property type="match status" value="8"/>
</dbReference>
<dbReference type="Pfam" id="PF13637">
    <property type="entry name" value="Ank_4"/>
    <property type="match status" value="1"/>
</dbReference>
<dbReference type="AlphaFoldDB" id="A0A2T7PQ10"/>
<evidence type="ECO:0000256" key="8">
    <source>
        <dbReference type="ARBA" id="ARBA00022786"/>
    </source>
</evidence>
<feature type="repeat" description="ANK" evidence="11">
    <location>
        <begin position="512"/>
        <end position="544"/>
    </location>
</feature>
<dbReference type="PANTHER" id="PTHR24198">
    <property type="entry name" value="ANKYRIN REPEAT AND PROTEIN KINASE DOMAIN-CONTAINING PROTEIN"/>
    <property type="match status" value="1"/>
</dbReference>
<dbReference type="GO" id="GO:0008270">
    <property type="term" value="F:zinc ion binding"/>
    <property type="evidence" value="ECO:0007669"/>
    <property type="project" value="UniProtKB-KW"/>
</dbReference>
<dbReference type="Pfam" id="PF12796">
    <property type="entry name" value="Ank_2"/>
    <property type="match status" value="2"/>
</dbReference>
<keyword evidence="7" id="KW-0863">Zinc-finger</keyword>
<dbReference type="Pfam" id="PF18346">
    <property type="entry name" value="SH3_15"/>
    <property type="match status" value="2"/>
</dbReference>
<gene>
    <name evidence="13" type="ORF">C0Q70_02458</name>
</gene>
<dbReference type="InterPro" id="IPR036770">
    <property type="entry name" value="Ankyrin_rpt-contain_sf"/>
</dbReference>
<organism evidence="13 14">
    <name type="scientific">Pomacea canaliculata</name>
    <name type="common">Golden apple snail</name>
    <dbReference type="NCBI Taxonomy" id="400727"/>
    <lineage>
        <taxon>Eukaryota</taxon>
        <taxon>Metazoa</taxon>
        <taxon>Spiralia</taxon>
        <taxon>Lophotrochozoa</taxon>
        <taxon>Mollusca</taxon>
        <taxon>Gastropoda</taxon>
        <taxon>Caenogastropoda</taxon>
        <taxon>Architaenioglossa</taxon>
        <taxon>Ampullarioidea</taxon>
        <taxon>Ampullariidae</taxon>
        <taxon>Pomacea</taxon>
    </lineage>
</organism>
<dbReference type="OrthoDB" id="6160106at2759"/>
<comment type="caution">
    <text evidence="13">The sequence shown here is derived from an EMBL/GenBank/DDBJ whole genome shotgun (WGS) entry which is preliminary data.</text>
</comment>
<dbReference type="InterPro" id="IPR040847">
    <property type="entry name" value="SH3_15"/>
</dbReference>
<evidence type="ECO:0000256" key="9">
    <source>
        <dbReference type="ARBA" id="ARBA00022833"/>
    </source>
</evidence>
<keyword evidence="14" id="KW-1185">Reference proteome</keyword>
<keyword evidence="10 11" id="KW-0040">ANK repeat</keyword>
<dbReference type="PANTHER" id="PTHR24198:SF165">
    <property type="entry name" value="ANKYRIN REPEAT-CONTAINING PROTEIN-RELATED"/>
    <property type="match status" value="1"/>
</dbReference>
<evidence type="ECO:0000256" key="6">
    <source>
        <dbReference type="ARBA" id="ARBA00022737"/>
    </source>
</evidence>
<dbReference type="PROSITE" id="PS50297">
    <property type="entry name" value="ANK_REP_REGION"/>
    <property type="match status" value="3"/>
</dbReference>
<evidence type="ECO:0000256" key="10">
    <source>
        <dbReference type="ARBA" id="ARBA00023043"/>
    </source>
</evidence>
<evidence type="ECO:0000259" key="12">
    <source>
        <dbReference type="Pfam" id="PF18346"/>
    </source>
</evidence>
<evidence type="ECO:0000256" key="11">
    <source>
        <dbReference type="PROSITE-ProRule" id="PRU00023"/>
    </source>
</evidence>
<dbReference type="InterPro" id="IPR002110">
    <property type="entry name" value="Ankyrin_rpt"/>
</dbReference>
<dbReference type="GO" id="GO:0016567">
    <property type="term" value="P:protein ubiquitination"/>
    <property type="evidence" value="ECO:0007669"/>
    <property type="project" value="UniProtKB-UniPathway"/>
</dbReference>
<name>A0A2T7PQ10_POMCA</name>
<keyword evidence="9" id="KW-0862">Zinc</keyword>
<evidence type="ECO:0000256" key="3">
    <source>
        <dbReference type="ARBA" id="ARBA00012483"/>
    </source>
</evidence>
<comment type="pathway">
    <text evidence="2">Protein modification; protein ubiquitination.</text>
</comment>
<dbReference type="STRING" id="400727.A0A2T7PQ10"/>
<sequence>MVDKGTTVEDHFDREATGLQYGTLRELQETGHLLFNFANDCEKNETVEFSSDEEREETEEQERKLKVDVGDNVAIKVGESRLEELQKTHGGCTQQMKKAIGSTGCVVTKTKKGSIFVEFKSLGQFSFSPEALVKVSPVKQGETVRIRPDEDQVKTLNRRVGWKDEMTLTLGKVGRVAKVDSDGDLLVVFGRLAFLYSPACCLPAPNAQTDNLDKTEKTITNKVTARTSDIEDDAKEKNKAMFLKMRQEVLGRSLMSFTGQSDQEHRLFNAIYKGDCETVARLCRGNKFLLASRHQQTSPLILASTRHSLEVVELLLDLGADINAVVPPNMTALRAAIDAKRENICSLLIDRGADLTYTDPRGMSYLHCAAYQDLPKVINILTAYGVDINAKDRYLNTPLLLALNRGAHRAVDALLSVPGININTRCNTGINALQVASHAGYARALEKMLAIDKSGVNDFYRGHFTSLHLASNRNHADCVRLLVININAEHVDEFREMMTGWCRHQSQERRGLMQTALHPACYWTYYSVVEALLELGAEVNLLDKNGNTPLHLAIGIRLADDADSEEGRKELQLRVAMGCMLISRGAYVDAMNYRGLHPFIGGFPAVQEGVRRFMVHKRSISVTKTELFLFVMSVTSLAGNRFDAEANHIKR</sequence>
<feature type="repeat" description="ANK" evidence="11">
    <location>
        <begin position="295"/>
        <end position="327"/>
    </location>
</feature>
<dbReference type="EMBL" id="PZQS01000002">
    <property type="protein sequence ID" value="PVD35495.1"/>
    <property type="molecule type" value="Genomic_DNA"/>
</dbReference>
<dbReference type="UniPathway" id="UPA00143"/>
<dbReference type="SUPFAM" id="SSF48403">
    <property type="entry name" value="Ankyrin repeat"/>
    <property type="match status" value="1"/>
</dbReference>
<evidence type="ECO:0000256" key="1">
    <source>
        <dbReference type="ARBA" id="ARBA00000900"/>
    </source>
</evidence>
<keyword evidence="8" id="KW-0833">Ubl conjugation pathway</keyword>
<dbReference type="Proteomes" id="UP000245119">
    <property type="component" value="Linkage Group LG2"/>
</dbReference>
<evidence type="ECO:0000313" key="14">
    <source>
        <dbReference type="Proteomes" id="UP000245119"/>
    </source>
</evidence>
<feature type="domain" description="Mind bomb SH3 repeat" evidence="12">
    <location>
        <begin position="68"/>
        <end position="132"/>
    </location>
</feature>
<evidence type="ECO:0000256" key="7">
    <source>
        <dbReference type="ARBA" id="ARBA00022771"/>
    </source>
</evidence>
<keyword evidence="4" id="KW-0808">Transferase</keyword>
<reference evidence="13 14" key="1">
    <citation type="submission" date="2018-04" db="EMBL/GenBank/DDBJ databases">
        <title>The genome of golden apple snail Pomacea canaliculata provides insight into stress tolerance and invasive adaptation.</title>
        <authorList>
            <person name="Liu C."/>
            <person name="Liu B."/>
            <person name="Ren Y."/>
            <person name="Zhang Y."/>
            <person name="Wang H."/>
            <person name="Li S."/>
            <person name="Jiang F."/>
            <person name="Yin L."/>
            <person name="Zhang G."/>
            <person name="Qian W."/>
            <person name="Fan W."/>
        </authorList>
    </citation>
    <scope>NUCLEOTIDE SEQUENCE [LARGE SCALE GENOMIC DNA]</scope>
    <source>
        <strain evidence="13">SZHN2017</strain>
        <tissue evidence="13">Muscle</tissue>
    </source>
</reference>
<dbReference type="EC" id="2.3.2.27" evidence="3"/>
<evidence type="ECO:0000256" key="2">
    <source>
        <dbReference type="ARBA" id="ARBA00004906"/>
    </source>
</evidence>
<evidence type="ECO:0000313" key="13">
    <source>
        <dbReference type="EMBL" id="PVD35495.1"/>
    </source>
</evidence>
<evidence type="ECO:0000256" key="5">
    <source>
        <dbReference type="ARBA" id="ARBA00022723"/>
    </source>
</evidence>
<dbReference type="GO" id="GO:0061630">
    <property type="term" value="F:ubiquitin protein ligase activity"/>
    <property type="evidence" value="ECO:0007669"/>
    <property type="project" value="UniProtKB-EC"/>
</dbReference>
<protein>
    <recommendedName>
        <fullName evidence="3">RING-type E3 ubiquitin transferase</fullName>
        <ecNumber evidence="3">2.3.2.27</ecNumber>
    </recommendedName>
</protein>
<keyword evidence="6" id="KW-0677">Repeat</keyword>
<dbReference type="PROSITE" id="PS50088">
    <property type="entry name" value="ANK_REPEAT"/>
    <property type="match status" value="3"/>
</dbReference>
<evidence type="ECO:0000256" key="4">
    <source>
        <dbReference type="ARBA" id="ARBA00022679"/>
    </source>
</evidence>
<keyword evidence="5" id="KW-0479">Metal-binding</keyword>
<comment type="catalytic activity">
    <reaction evidence="1">
        <text>S-ubiquitinyl-[E2 ubiquitin-conjugating enzyme]-L-cysteine + [acceptor protein]-L-lysine = [E2 ubiquitin-conjugating enzyme]-L-cysteine + N(6)-ubiquitinyl-[acceptor protein]-L-lysine.</text>
        <dbReference type="EC" id="2.3.2.27"/>
    </reaction>
</comment>